<reference evidence="9 10" key="1">
    <citation type="submission" date="2023-10" db="EMBL/GenBank/DDBJ databases">
        <title>Genomes of two closely related lineages of the louse Polyplax serrata with different host specificities.</title>
        <authorList>
            <person name="Martinu J."/>
            <person name="Tarabai H."/>
            <person name="Stefka J."/>
            <person name="Hypsa V."/>
        </authorList>
    </citation>
    <scope>NUCLEOTIDE SEQUENCE [LARGE SCALE GENOMIC DNA]</scope>
    <source>
        <strain evidence="9">HR10_N</strain>
    </source>
</reference>
<keyword evidence="2" id="KW-0677">Repeat</keyword>
<dbReference type="InterPro" id="IPR036236">
    <property type="entry name" value="Znf_C2H2_sf"/>
</dbReference>
<evidence type="ECO:0000259" key="7">
    <source>
        <dbReference type="PROSITE" id="PS50157"/>
    </source>
</evidence>
<keyword evidence="1 6" id="KW-0479">Metal-binding</keyword>
<feature type="domain" description="C2H2-type" evidence="7">
    <location>
        <begin position="681"/>
        <end position="708"/>
    </location>
</feature>
<dbReference type="SMART" id="SM00355">
    <property type="entry name" value="ZnF_C2H2"/>
    <property type="match status" value="15"/>
</dbReference>
<feature type="binding site" evidence="6">
    <location>
        <position position="76"/>
    </location>
    <ligand>
        <name>Zn(2+)</name>
        <dbReference type="ChEBI" id="CHEBI:29105"/>
    </ligand>
</feature>
<dbReference type="Pfam" id="PF00096">
    <property type="entry name" value="zf-C2H2"/>
    <property type="match status" value="4"/>
</dbReference>
<sequence>MEDKNSSFVSEMAEEILIDFGQICRFCLVETDGTISISENLGNSSADRGADTICSFMSRMTLVKMSGMQNFPSFVCRNCYNIISVCYNFCQVCKQSDISLKDCYNRTLNETKAQLNFEEWDENGQTKTFDADNPAMKKITCHVNVDIKSEDQINNGSNKNNISEIAMEKIGKDKVTVNFKNSMSTFKANNIKQKYQRMNTLSTRLKEAQSKLMKDILRSNDLLSDSTKKVNSTMGKTSSHDCHQCALKFTNVAALQLHYLTSHKQKRAAKMVFGYQCKICHRSFSEQSKLIKHTKSIHKQIVMDCNKPDQLQPTVLSYDSHTKKEEDSDMLYDFSSSNYRNSGSSKASTDDKLLETDSALVNNIISEKNISCETHPGAKPSTKNVFRLFICTDCTPPVPFTDVNVCLKHKLESHNQGPGNNSHNELPIPSVNFVDDQNKEGKSGSGFKVSCKNCIPPLEFAKMSAFVSHMKSQHDTSNMENWDIESKPLTNGTEEGKDSENKWKCSECPAVYFRRHSLHYHMKEKHKKIINVNTMKCPDCEETFLTSRQLIRHGIRTHQKYFAHFHKVYKKILQPTTEEEYRNKNFECDICQKKYVCKNSLKRHILKVHLGRAESETAVCPYCGKTLTSKLNLKSHIEFVHEALFVSCPICKKKINFKTIGKHYKVHQTDVEFNVESGHQFLCNLCGKILKSKRSFEDHQKLHKNIRDELCDICGSGFTTKKFLYLHKKTHEGGKRKVFGCPQCEKVFSGRHTLNRHLLTHSGEKNFICEICSKCFYTLQELNRHVRYHKKEYRFDCQLCDMRFLDKSRFRHHMMRHRNIRPHKCQFCDKMFIVRRKMNLHMAAKHNVEIQSTKGVWKDPKTYVSLDDLL</sequence>
<dbReference type="EMBL" id="JAWJWE010000004">
    <property type="protein sequence ID" value="KAK6636922.1"/>
    <property type="molecule type" value="Genomic_DNA"/>
</dbReference>
<feature type="domain" description="C2H2-type" evidence="7">
    <location>
        <begin position="795"/>
        <end position="822"/>
    </location>
</feature>
<feature type="binding site" evidence="6">
    <location>
        <position position="27"/>
    </location>
    <ligand>
        <name>Zn(2+)</name>
        <dbReference type="ChEBI" id="CHEBI:29105"/>
    </ligand>
</feature>
<evidence type="ECO:0000256" key="2">
    <source>
        <dbReference type="ARBA" id="ARBA00022737"/>
    </source>
</evidence>
<feature type="binding site" evidence="6">
    <location>
        <position position="79"/>
    </location>
    <ligand>
        <name>Zn(2+)</name>
        <dbReference type="ChEBI" id="CHEBI:29105"/>
    </ligand>
</feature>
<dbReference type="Pfam" id="PF13894">
    <property type="entry name" value="zf-C2H2_4"/>
    <property type="match status" value="1"/>
</dbReference>
<dbReference type="SUPFAM" id="SSF57716">
    <property type="entry name" value="Glucocorticoid receptor-like (DNA-binding domain)"/>
    <property type="match status" value="1"/>
</dbReference>
<dbReference type="AlphaFoldDB" id="A0AAN8Q525"/>
<dbReference type="InterPro" id="IPR012934">
    <property type="entry name" value="Znf_AD"/>
</dbReference>
<dbReference type="FunFam" id="3.30.160.60:FF:000446">
    <property type="entry name" value="Zinc finger protein"/>
    <property type="match status" value="1"/>
</dbReference>
<feature type="domain" description="C2H2-type" evidence="7">
    <location>
        <begin position="535"/>
        <end position="558"/>
    </location>
</feature>
<evidence type="ECO:0000256" key="3">
    <source>
        <dbReference type="ARBA" id="ARBA00022771"/>
    </source>
</evidence>
<feature type="domain" description="ZAD" evidence="8">
    <location>
        <begin position="22"/>
        <end position="103"/>
    </location>
</feature>
<gene>
    <name evidence="9" type="ORF">RUM43_010586</name>
</gene>
<organism evidence="9 10">
    <name type="scientific">Polyplax serrata</name>
    <name type="common">Common mouse louse</name>
    <dbReference type="NCBI Taxonomy" id="468196"/>
    <lineage>
        <taxon>Eukaryota</taxon>
        <taxon>Metazoa</taxon>
        <taxon>Ecdysozoa</taxon>
        <taxon>Arthropoda</taxon>
        <taxon>Hexapoda</taxon>
        <taxon>Insecta</taxon>
        <taxon>Pterygota</taxon>
        <taxon>Neoptera</taxon>
        <taxon>Paraneoptera</taxon>
        <taxon>Psocodea</taxon>
        <taxon>Troctomorpha</taxon>
        <taxon>Phthiraptera</taxon>
        <taxon>Anoplura</taxon>
        <taxon>Polyplacidae</taxon>
        <taxon>Polyplax</taxon>
    </lineage>
</organism>
<feature type="domain" description="C2H2-type" evidence="7">
    <location>
        <begin position="709"/>
        <end position="736"/>
    </location>
</feature>
<dbReference type="PROSITE" id="PS00028">
    <property type="entry name" value="ZINC_FINGER_C2H2_1"/>
    <property type="match status" value="11"/>
</dbReference>
<evidence type="ECO:0000256" key="4">
    <source>
        <dbReference type="ARBA" id="ARBA00022833"/>
    </source>
</evidence>
<dbReference type="PANTHER" id="PTHR24379">
    <property type="entry name" value="KRAB AND ZINC FINGER DOMAIN-CONTAINING"/>
    <property type="match status" value="1"/>
</dbReference>
<evidence type="ECO:0000256" key="1">
    <source>
        <dbReference type="ARBA" id="ARBA00022723"/>
    </source>
</evidence>
<feature type="domain" description="C2H2-type" evidence="7">
    <location>
        <begin position="240"/>
        <end position="268"/>
    </location>
</feature>
<evidence type="ECO:0000313" key="10">
    <source>
        <dbReference type="Proteomes" id="UP001372834"/>
    </source>
</evidence>
<dbReference type="GO" id="GO:0008270">
    <property type="term" value="F:zinc ion binding"/>
    <property type="evidence" value="ECO:0007669"/>
    <property type="project" value="UniProtKB-UniRule"/>
</dbReference>
<feature type="domain" description="C2H2-type" evidence="7">
    <location>
        <begin position="586"/>
        <end position="614"/>
    </location>
</feature>
<accession>A0AAN8Q525</accession>
<evidence type="ECO:0000256" key="6">
    <source>
        <dbReference type="PROSITE-ProRule" id="PRU01263"/>
    </source>
</evidence>
<feature type="domain" description="C2H2-type" evidence="7">
    <location>
        <begin position="618"/>
        <end position="641"/>
    </location>
</feature>
<protein>
    <submittedName>
        <fullName evidence="9">Uncharacterized protein</fullName>
    </submittedName>
</protein>
<dbReference type="SUPFAM" id="SSF57667">
    <property type="entry name" value="beta-beta-alpha zinc fingers"/>
    <property type="match status" value="5"/>
</dbReference>
<dbReference type="PROSITE" id="PS51915">
    <property type="entry name" value="ZAD"/>
    <property type="match status" value="1"/>
</dbReference>
<proteinExistence type="predicted"/>
<dbReference type="Proteomes" id="UP001372834">
    <property type="component" value="Unassembled WGS sequence"/>
</dbReference>
<evidence type="ECO:0000313" key="9">
    <source>
        <dbReference type="EMBL" id="KAK6636922.1"/>
    </source>
</evidence>
<feature type="domain" description="C2H2-type" evidence="7">
    <location>
        <begin position="503"/>
        <end position="526"/>
    </location>
</feature>
<keyword evidence="4 6" id="KW-0862">Zinc</keyword>
<dbReference type="PANTHER" id="PTHR24379:SF121">
    <property type="entry name" value="C2H2-TYPE DOMAIN-CONTAINING PROTEIN"/>
    <property type="match status" value="1"/>
</dbReference>
<name>A0AAN8Q525_POLSC</name>
<feature type="domain" description="C2H2-type" evidence="7">
    <location>
        <begin position="275"/>
        <end position="298"/>
    </location>
</feature>
<dbReference type="PROSITE" id="PS50157">
    <property type="entry name" value="ZINC_FINGER_C2H2_2"/>
    <property type="match status" value="11"/>
</dbReference>
<dbReference type="Gene3D" id="3.30.160.60">
    <property type="entry name" value="Classic Zinc Finger"/>
    <property type="match status" value="8"/>
</dbReference>
<evidence type="ECO:0000256" key="5">
    <source>
        <dbReference type="PROSITE-ProRule" id="PRU00042"/>
    </source>
</evidence>
<feature type="domain" description="C2H2-type" evidence="7">
    <location>
        <begin position="739"/>
        <end position="766"/>
    </location>
</feature>
<keyword evidence="3 5" id="KW-0863">Zinc-finger</keyword>
<dbReference type="Pfam" id="PF07776">
    <property type="entry name" value="zf-AD"/>
    <property type="match status" value="1"/>
</dbReference>
<comment type="caution">
    <text evidence="9">The sequence shown here is derived from an EMBL/GenBank/DDBJ whole genome shotgun (WGS) entry which is preliminary data.</text>
</comment>
<evidence type="ECO:0000259" key="8">
    <source>
        <dbReference type="PROSITE" id="PS51915"/>
    </source>
</evidence>
<feature type="domain" description="C2H2-type" evidence="7">
    <location>
        <begin position="767"/>
        <end position="794"/>
    </location>
</feature>
<dbReference type="GO" id="GO:0005634">
    <property type="term" value="C:nucleus"/>
    <property type="evidence" value="ECO:0007669"/>
    <property type="project" value="InterPro"/>
</dbReference>
<dbReference type="SMART" id="SM00868">
    <property type="entry name" value="zf-AD"/>
    <property type="match status" value="1"/>
</dbReference>
<dbReference type="InterPro" id="IPR013087">
    <property type="entry name" value="Znf_C2H2_type"/>
</dbReference>
<feature type="binding site" evidence="6">
    <location>
        <position position="24"/>
    </location>
    <ligand>
        <name>Zn(2+)</name>
        <dbReference type="ChEBI" id="CHEBI:29105"/>
    </ligand>
</feature>